<proteinExistence type="predicted"/>
<evidence type="ECO:0000313" key="1">
    <source>
        <dbReference type="EMBL" id="KAD3720586.1"/>
    </source>
</evidence>
<dbReference type="EMBL" id="VTFX01000003">
    <property type="protein sequence ID" value="KAD3720586.1"/>
    <property type="molecule type" value="Genomic_DNA"/>
</dbReference>
<protein>
    <submittedName>
        <fullName evidence="1">Uncharacterized protein</fullName>
    </submittedName>
</protein>
<accession>A0A5N6MQ55</accession>
<name>A0A5N6MQ55_9MICC</name>
<gene>
    <name evidence="1" type="ORF">GD627_07190</name>
</gene>
<organism evidence="1 2">
    <name type="scientific">Arthrobacter yangruifuii</name>
    <dbReference type="NCBI Taxonomy" id="2606616"/>
    <lineage>
        <taxon>Bacteria</taxon>
        <taxon>Bacillati</taxon>
        <taxon>Actinomycetota</taxon>
        <taxon>Actinomycetes</taxon>
        <taxon>Micrococcales</taxon>
        <taxon>Micrococcaceae</taxon>
        <taxon>Arthrobacter</taxon>
    </lineage>
</organism>
<dbReference type="Proteomes" id="UP000326852">
    <property type="component" value="Unassembled WGS sequence"/>
</dbReference>
<evidence type="ECO:0000313" key="2">
    <source>
        <dbReference type="Proteomes" id="UP000326852"/>
    </source>
</evidence>
<keyword evidence="2" id="KW-1185">Reference proteome</keyword>
<comment type="caution">
    <text evidence="1">The sequence shown here is derived from an EMBL/GenBank/DDBJ whole genome shotgun (WGS) entry which is preliminary data.</text>
</comment>
<reference evidence="1 2" key="1">
    <citation type="submission" date="2019-08" db="EMBL/GenBank/DDBJ databases">
        <title>Arthrobacter sp. nov., isolated from plateau pika and Tibetan wild ass.</title>
        <authorList>
            <person name="Ge Y."/>
        </authorList>
    </citation>
    <scope>NUCLEOTIDE SEQUENCE [LARGE SCALE GENOMIC DNA]</scope>
    <source>
        <strain evidence="1 2">785</strain>
    </source>
</reference>
<dbReference type="AlphaFoldDB" id="A0A5N6MQ55"/>
<sequence length="119" mass="13350">MEWFSAEGYEFARQVLQRGIAAVYLVAFLNAATPPSEETWPSCALNLRSGTSAPTGYWDALHPSLRHSVCPYQARPPNVRCRLSGRHRSGLVLRIRPARFGPVKGSGQRFRRTHQRVCG</sequence>